<gene>
    <name evidence="3" type="primary">LOC112281224</name>
    <name evidence="2" type="ORF">PHYPA_006448</name>
</gene>
<feature type="region of interest" description="Disordered" evidence="1">
    <location>
        <begin position="635"/>
        <end position="655"/>
    </location>
</feature>
<dbReference type="AlphaFoldDB" id="A0A2K1KP70"/>
<evidence type="ECO:0000313" key="2">
    <source>
        <dbReference type="EMBL" id="PNR55551.1"/>
    </source>
</evidence>
<feature type="compositionally biased region" description="Gly residues" evidence="1">
    <location>
        <begin position="166"/>
        <end position="195"/>
    </location>
</feature>
<reference evidence="2 4" key="2">
    <citation type="journal article" date="2018" name="Plant J.">
        <title>The Physcomitrella patens chromosome-scale assembly reveals moss genome structure and evolution.</title>
        <authorList>
            <person name="Lang D."/>
            <person name="Ullrich K.K."/>
            <person name="Murat F."/>
            <person name="Fuchs J."/>
            <person name="Jenkins J."/>
            <person name="Haas F.B."/>
            <person name="Piednoel M."/>
            <person name="Gundlach H."/>
            <person name="Van Bel M."/>
            <person name="Meyberg R."/>
            <person name="Vives C."/>
            <person name="Morata J."/>
            <person name="Symeonidi A."/>
            <person name="Hiss M."/>
            <person name="Muchero W."/>
            <person name="Kamisugi Y."/>
            <person name="Saleh O."/>
            <person name="Blanc G."/>
            <person name="Decker E.L."/>
            <person name="van Gessel N."/>
            <person name="Grimwood J."/>
            <person name="Hayes R.D."/>
            <person name="Graham S.W."/>
            <person name="Gunter L.E."/>
            <person name="McDaniel S.F."/>
            <person name="Hoernstein S.N.W."/>
            <person name="Larsson A."/>
            <person name="Li F.W."/>
            <person name="Perroud P.F."/>
            <person name="Phillips J."/>
            <person name="Ranjan P."/>
            <person name="Rokshar D.S."/>
            <person name="Rothfels C.J."/>
            <person name="Schneider L."/>
            <person name="Shu S."/>
            <person name="Stevenson D.W."/>
            <person name="Thummler F."/>
            <person name="Tillich M."/>
            <person name="Villarreal Aguilar J.C."/>
            <person name="Widiez T."/>
            <person name="Wong G.K."/>
            <person name="Wymore A."/>
            <person name="Zhang Y."/>
            <person name="Zimmer A.D."/>
            <person name="Quatrano R.S."/>
            <person name="Mayer K.F.X."/>
            <person name="Goodstein D."/>
            <person name="Casacuberta J.M."/>
            <person name="Vandepoele K."/>
            <person name="Reski R."/>
            <person name="Cuming A.C."/>
            <person name="Tuskan G.A."/>
            <person name="Maumus F."/>
            <person name="Salse J."/>
            <person name="Schmutz J."/>
            <person name="Rensing S.A."/>
        </authorList>
    </citation>
    <scope>NUCLEOTIDE SEQUENCE [LARGE SCALE GENOMIC DNA]</scope>
    <source>
        <strain evidence="3 4">cv. Gransden 2004</strain>
    </source>
</reference>
<proteinExistence type="predicted"/>
<evidence type="ECO:0000256" key="1">
    <source>
        <dbReference type="SAM" id="MobiDB-lite"/>
    </source>
</evidence>
<dbReference type="EMBL" id="ABEU02000004">
    <property type="protein sequence ID" value="PNR55551.1"/>
    <property type="molecule type" value="Genomic_DNA"/>
</dbReference>
<reference evidence="2 4" key="1">
    <citation type="journal article" date="2008" name="Science">
        <title>The Physcomitrella genome reveals evolutionary insights into the conquest of land by plants.</title>
        <authorList>
            <person name="Rensing S."/>
            <person name="Lang D."/>
            <person name="Zimmer A."/>
            <person name="Terry A."/>
            <person name="Salamov A."/>
            <person name="Shapiro H."/>
            <person name="Nishiyama T."/>
            <person name="Perroud P.-F."/>
            <person name="Lindquist E."/>
            <person name="Kamisugi Y."/>
            <person name="Tanahashi T."/>
            <person name="Sakakibara K."/>
            <person name="Fujita T."/>
            <person name="Oishi K."/>
            <person name="Shin-I T."/>
            <person name="Kuroki Y."/>
            <person name="Toyoda A."/>
            <person name="Suzuki Y."/>
            <person name="Hashimoto A."/>
            <person name="Yamaguchi K."/>
            <person name="Sugano A."/>
            <person name="Kohara Y."/>
            <person name="Fujiyama A."/>
            <person name="Anterola A."/>
            <person name="Aoki S."/>
            <person name="Ashton N."/>
            <person name="Barbazuk W.B."/>
            <person name="Barker E."/>
            <person name="Bennetzen J."/>
            <person name="Bezanilla M."/>
            <person name="Blankenship R."/>
            <person name="Cho S.H."/>
            <person name="Dutcher S."/>
            <person name="Estelle M."/>
            <person name="Fawcett J.A."/>
            <person name="Gundlach H."/>
            <person name="Hanada K."/>
            <person name="Heyl A."/>
            <person name="Hicks K.A."/>
            <person name="Hugh J."/>
            <person name="Lohr M."/>
            <person name="Mayer K."/>
            <person name="Melkozernov A."/>
            <person name="Murata T."/>
            <person name="Nelson D."/>
            <person name="Pils B."/>
            <person name="Prigge M."/>
            <person name="Reiss B."/>
            <person name="Renner T."/>
            <person name="Rombauts S."/>
            <person name="Rushton P."/>
            <person name="Sanderfoot A."/>
            <person name="Schween G."/>
            <person name="Shiu S.-H."/>
            <person name="Stueber K."/>
            <person name="Theodoulou F.L."/>
            <person name="Tu H."/>
            <person name="Van de Peer Y."/>
            <person name="Verrier P.J."/>
            <person name="Waters E."/>
            <person name="Wood A."/>
            <person name="Yang L."/>
            <person name="Cove D."/>
            <person name="Cuming A."/>
            <person name="Hasebe M."/>
            <person name="Lucas S."/>
            <person name="Mishler D.B."/>
            <person name="Reski R."/>
            <person name="Grigoriev I."/>
            <person name="Quatrano R.S."/>
            <person name="Boore J.L."/>
        </authorList>
    </citation>
    <scope>NUCLEOTIDE SEQUENCE [LARGE SCALE GENOMIC DNA]</scope>
    <source>
        <strain evidence="3 4">cv. Gransden 2004</strain>
    </source>
</reference>
<dbReference type="PANTHER" id="PTHR35097:SF1">
    <property type="entry name" value="GDSL ESTERASE_LIPASE"/>
    <property type="match status" value="1"/>
</dbReference>
<feature type="compositionally biased region" description="Low complexity" evidence="1">
    <location>
        <begin position="596"/>
        <end position="607"/>
    </location>
</feature>
<dbReference type="EnsemblPlants" id="Pp3c4_19410V3.2">
    <property type="protein sequence ID" value="Pp3c4_19410V3.2"/>
    <property type="gene ID" value="Pp3c4_19410"/>
</dbReference>
<dbReference type="PaxDb" id="3218-PP1S13_15V6.1"/>
<feature type="region of interest" description="Disordered" evidence="1">
    <location>
        <begin position="211"/>
        <end position="287"/>
    </location>
</feature>
<evidence type="ECO:0000313" key="3">
    <source>
        <dbReference type="EnsemblPlants" id="Pp3c4_19410V3.1"/>
    </source>
</evidence>
<evidence type="ECO:0000313" key="4">
    <source>
        <dbReference type="Proteomes" id="UP000006727"/>
    </source>
</evidence>
<keyword evidence="4" id="KW-1185">Reference proteome</keyword>
<dbReference type="Gramene" id="Pp3c4_19410V3.2">
    <property type="protein sequence ID" value="Pp3c4_19410V3.2"/>
    <property type="gene ID" value="Pp3c4_19410"/>
</dbReference>
<feature type="region of interest" description="Disordered" evidence="1">
    <location>
        <begin position="589"/>
        <end position="610"/>
    </location>
</feature>
<dbReference type="GeneID" id="112281224"/>
<dbReference type="Proteomes" id="UP000006727">
    <property type="component" value="Chromosome 4"/>
</dbReference>
<accession>A0A2K1KP70</accession>
<dbReference type="Gramene" id="Pp3c4_19410V3.1">
    <property type="protein sequence ID" value="Pp3c4_19410V3.1"/>
    <property type="gene ID" value="Pp3c4_19410"/>
</dbReference>
<dbReference type="RefSeq" id="XP_024373273.1">
    <property type="nucleotide sequence ID" value="XM_024517505.2"/>
</dbReference>
<feature type="compositionally biased region" description="Polar residues" evidence="1">
    <location>
        <begin position="636"/>
        <end position="651"/>
    </location>
</feature>
<reference evidence="3" key="3">
    <citation type="submission" date="2020-12" db="UniProtKB">
        <authorList>
            <consortium name="EnsemblPlants"/>
        </authorList>
    </citation>
    <scope>IDENTIFICATION</scope>
</reference>
<feature type="region of interest" description="Disordered" evidence="1">
    <location>
        <begin position="159"/>
        <end position="197"/>
    </location>
</feature>
<dbReference type="EnsemblPlants" id="Pp3c4_19410V3.1">
    <property type="protein sequence ID" value="Pp3c4_19410V3.1"/>
    <property type="gene ID" value="Pp3c4_19410"/>
</dbReference>
<protein>
    <submittedName>
        <fullName evidence="2 3">Uncharacterized protein</fullName>
    </submittedName>
</protein>
<name>A0A2K1KP70_PHYPA</name>
<dbReference type="OrthoDB" id="2017825at2759"/>
<sequence>MGLGLWHYATSGVLQAQFAQSSGADIPVKLGDSNDVSWLSEMPRSKRAHFVDLALEHGEDTKCLRKEGDYGCELRSSGRARRVLSSRGGAKSSRRFAGRSRVRRTLTSTEEISQGSKSLWWSDLGERTLGSSIVASASSGFSFWHPFWENAGNSKADDSLEISEAGDGGEGDSGIRGGGGGDEGNGGDGSSGNDGSGWEIEREVLVSNGVEKEEGDDEQQHGKEAPVKNLDQRAPVLASLTSTSGDASGGKGPFDNLPLGRNNRAGAAEHSSAKVPSKASDKGYLVGSNGMENERVALKDEASAYATQIIQQNNGDETPAKSSEIAALRRLQRETFSDLLGVRERLDRLEFHTGLRPSKGQTSLEGGGAKTKLKGEVCSGGAFVLLDDESSRHSRAALEQAGLHTGLDVRFTFETSYRERDVMITECSAGHSGSDGSILGGPISVTKLVYNAQVTDDLNVVVAPLGARGSDITETVNPLQGHALTQFAKVGPSMYHDCVGSALGATLRGKTALVSLSQFLSGWGTGSLLSDGPANSGPLCLSTLAHIMFQPWENSVFSLSAVNRFWPSPPLPSFRGLHWSEMGPLVLSKSHHSRKNSGSSSPPVNSPRDFRIPMDSLSMYDFRTSMDTRLRDFRTSSDNPSGYSANASWGTPNGEPDRGIITIPETHGSAMQSIAVAGEIDVGANVSLAGWAQADREYWLQEGENREIEWTVSLTKTVGTTAGWGLCVGSSKVDLWNSTRNEDLRYTCAEDGLGGSCDMQLQMEAFLKLSMGRGFTLQPGLVYLLNKQSQTPAFVLRSSWAL</sequence>
<organism evidence="2">
    <name type="scientific">Physcomitrium patens</name>
    <name type="common">Spreading-leaved earth moss</name>
    <name type="synonym">Physcomitrella patens</name>
    <dbReference type="NCBI Taxonomy" id="3218"/>
    <lineage>
        <taxon>Eukaryota</taxon>
        <taxon>Viridiplantae</taxon>
        <taxon>Streptophyta</taxon>
        <taxon>Embryophyta</taxon>
        <taxon>Bryophyta</taxon>
        <taxon>Bryophytina</taxon>
        <taxon>Bryopsida</taxon>
        <taxon>Funariidae</taxon>
        <taxon>Funariales</taxon>
        <taxon>Funariaceae</taxon>
        <taxon>Physcomitrium</taxon>
    </lineage>
</organism>
<dbReference type="PANTHER" id="PTHR35097">
    <property type="entry name" value="GDSL ESTERASE/LIPASE"/>
    <property type="match status" value="1"/>
</dbReference>